<evidence type="ECO:0000313" key="7">
    <source>
        <dbReference type="Proteomes" id="UP000053989"/>
    </source>
</evidence>
<evidence type="ECO:0000256" key="2">
    <source>
        <dbReference type="ARBA" id="ARBA00022630"/>
    </source>
</evidence>
<dbReference type="PANTHER" id="PTHR43004">
    <property type="entry name" value="TRK SYSTEM POTASSIUM UPTAKE PROTEIN"/>
    <property type="match status" value="1"/>
</dbReference>
<dbReference type="AlphaFoldDB" id="A0A0C3A8F2"/>
<dbReference type="EMBL" id="KN822055">
    <property type="protein sequence ID" value="KIM61122.1"/>
    <property type="molecule type" value="Genomic_DNA"/>
</dbReference>
<dbReference type="InterPro" id="IPR036188">
    <property type="entry name" value="FAD/NAD-bd_sf"/>
</dbReference>
<gene>
    <name evidence="6" type="ORF">SCLCIDRAFT_1216249</name>
</gene>
<dbReference type="GO" id="GO:0071949">
    <property type="term" value="F:FAD binding"/>
    <property type="evidence" value="ECO:0007669"/>
    <property type="project" value="InterPro"/>
</dbReference>
<name>A0A0C3A8F2_9AGAM</name>
<keyword evidence="2" id="KW-0285">Flavoprotein</keyword>
<evidence type="ECO:0000256" key="1">
    <source>
        <dbReference type="ARBA" id="ARBA00001974"/>
    </source>
</evidence>
<organism evidence="6 7">
    <name type="scientific">Scleroderma citrinum Foug A</name>
    <dbReference type="NCBI Taxonomy" id="1036808"/>
    <lineage>
        <taxon>Eukaryota</taxon>
        <taxon>Fungi</taxon>
        <taxon>Dikarya</taxon>
        <taxon>Basidiomycota</taxon>
        <taxon>Agaricomycotina</taxon>
        <taxon>Agaricomycetes</taxon>
        <taxon>Agaricomycetidae</taxon>
        <taxon>Boletales</taxon>
        <taxon>Sclerodermatineae</taxon>
        <taxon>Sclerodermataceae</taxon>
        <taxon>Scleroderma</taxon>
    </lineage>
</organism>
<dbReference type="InterPro" id="IPR050641">
    <property type="entry name" value="RIFMO-like"/>
</dbReference>
<evidence type="ECO:0000256" key="3">
    <source>
        <dbReference type="ARBA" id="ARBA00022827"/>
    </source>
</evidence>
<dbReference type="SUPFAM" id="SSF51905">
    <property type="entry name" value="FAD/NAD(P)-binding domain"/>
    <property type="match status" value="1"/>
</dbReference>
<evidence type="ECO:0000313" key="6">
    <source>
        <dbReference type="EMBL" id="KIM61122.1"/>
    </source>
</evidence>
<dbReference type="Proteomes" id="UP000053989">
    <property type="component" value="Unassembled WGS sequence"/>
</dbReference>
<dbReference type="OrthoDB" id="10016252at2759"/>
<proteinExistence type="predicted"/>
<keyword evidence="7" id="KW-1185">Reference proteome</keyword>
<reference evidence="6 7" key="1">
    <citation type="submission" date="2014-04" db="EMBL/GenBank/DDBJ databases">
        <authorList>
            <consortium name="DOE Joint Genome Institute"/>
            <person name="Kuo A."/>
            <person name="Kohler A."/>
            <person name="Nagy L.G."/>
            <person name="Floudas D."/>
            <person name="Copeland A."/>
            <person name="Barry K.W."/>
            <person name="Cichocki N."/>
            <person name="Veneault-Fourrey C."/>
            <person name="LaButti K."/>
            <person name="Lindquist E.A."/>
            <person name="Lipzen A."/>
            <person name="Lundell T."/>
            <person name="Morin E."/>
            <person name="Murat C."/>
            <person name="Sun H."/>
            <person name="Tunlid A."/>
            <person name="Henrissat B."/>
            <person name="Grigoriev I.V."/>
            <person name="Hibbett D.S."/>
            <person name="Martin F."/>
            <person name="Nordberg H.P."/>
            <person name="Cantor M.N."/>
            <person name="Hua S.X."/>
        </authorList>
    </citation>
    <scope>NUCLEOTIDE SEQUENCE [LARGE SCALE GENOMIC DNA]</scope>
    <source>
        <strain evidence="6 7">Foug A</strain>
    </source>
</reference>
<accession>A0A0C3A8F2</accession>
<dbReference type="GO" id="GO:0016709">
    <property type="term" value="F:oxidoreductase activity, acting on paired donors, with incorporation or reduction of molecular oxygen, NAD(P)H as one donor, and incorporation of one atom of oxygen"/>
    <property type="evidence" value="ECO:0007669"/>
    <property type="project" value="UniProtKB-ARBA"/>
</dbReference>
<dbReference type="InParanoid" id="A0A0C3A8F2"/>
<feature type="domain" description="FAD-binding" evidence="5">
    <location>
        <begin position="7"/>
        <end position="181"/>
    </location>
</feature>
<protein>
    <recommendedName>
        <fullName evidence="5">FAD-binding domain-containing protein</fullName>
    </recommendedName>
</protein>
<reference evidence="7" key="2">
    <citation type="submission" date="2015-01" db="EMBL/GenBank/DDBJ databases">
        <title>Evolutionary Origins and Diversification of the Mycorrhizal Mutualists.</title>
        <authorList>
            <consortium name="DOE Joint Genome Institute"/>
            <consortium name="Mycorrhizal Genomics Consortium"/>
            <person name="Kohler A."/>
            <person name="Kuo A."/>
            <person name="Nagy L.G."/>
            <person name="Floudas D."/>
            <person name="Copeland A."/>
            <person name="Barry K.W."/>
            <person name="Cichocki N."/>
            <person name="Veneault-Fourrey C."/>
            <person name="LaButti K."/>
            <person name="Lindquist E.A."/>
            <person name="Lipzen A."/>
            <person name="Lundell T."/>
            <person name="Morin E."/>
            <person name="Murat C."/>
            <person name="Riley R."/>
            <person name="Ohm R."/>
            <person name="Sun H."/>
            <person name="Tunlid A."/>
            <person name="Henrissat B."/>
            <person name="Grigoriev I.V."/>
            <person name="Hibbett D.S."/>
            <person name="Martin F."/>
        </authorList>
    </citation>
    <scope>NUCLEOTIDE SEQUENCE [LARGE SCALE GENOMIC DNA]</scope>
    <source>
        <strain evidence="7">Foug A</strain>
    </source>
</reference>
<dbReference type="Gene3D" id="3.50.50.60">
    <property type="entry name" value="FAD/NAD(P)-binding domain"/>
    <property type="match status" value="2"/>
</dbReference>
<sequence length="456" mass="48662">MSLPQSTSTLIVGAGPTGLAIALSLVHQGFRDFVIVDGLAKGENNSRALLVHAATLEVLDTIGCGDALISKGTKISGLQAGTRTNVFMTLQFGHLKPYTRHPYGLILPQAFTEHILGEKLASSGVTVHRPCRVVGMRPNSDDVKLADVTFEDGQVITAKYIVAADGAHSTIRTIAGIGFVDPKSGLGDGSTTLAQLAQADVTFDVGDVEESGFRGVAVPNSIFLCVPLPPTFNEFLAHETGQTIDRKIYRIVCGVPIAEGPVTQCPSKEYLQALTDKFGPVSLSSDPSVNPSGKPICIKDVIWTSRFRTHSSIADTLFTRLPTGDSSDTQGAAILLVGDAAHIHSPAGGQGMNLGLRDAVFLGEALTKYIKATETRPLSEADAILTTFAAERRSRALEVIGYTKAFLAFAGIKDENVGWWLPINRTTLRNWFVRMLGGLSFVQMQAAWGMSGLGRR</sequence>
<dbReference type="Pfam" id="PF01494">
    <property type="entry name" value="FAD_binding_3"/>
    <property type="match status" value="2"/>
</dbReference>
<dbReference type="InterPro" id="IPR002938">
    <property type="entry name" value="FAD-bd"/>
</dbReference>
<dbReference type="PANTHER" id="PTHR43004:SF19">
    <property type="entry name" value="BINDING MONOOXYGENASE, PUTATIVE (JCVI)-RELATED"/>
    <property type="match status" value="1"/>
</dbReference>
<comment type="cofactor">
    <cofactor evidence="1">
        <name>FAD</name>
        <dbReference type="ChEBI" id="CHEBI:57692"/>
    </cofactor>
</comment>
<dbReference type="HOGENOM" id="CLU_009665_20_0_1"/>
<keyword evidence="4" id="KW-0560">Oxidoreductase</keyword>
<evidence type="ECO:0000256" key="4">
    <source>
        <dbReference type="ARBA" id="ARBA00023002"/>
    </source>
</evidence>
<dbReference type="PRINTS" id="PR00420">
    <property type="entry name" value="RNGMNOXGNASE"/>
</dbReference>
<dbReference type="STRING" id="1036808.A0A0C3A8F2"/>
<evidence type="ECO:0000259" key="5">
    <source>
        <dbReference type="Pfam" id="PF01494"/>
    </source>
</evidence>
<feature type="domain" description="FAD-binding" evidence="5">
    <location>
        <begin position="333"/>
        <end position="397"/>
    </location>
</feature>
<keyword evidence="3" id="KW-0274">FAD</keyword>